<dbReference type="InterPro" id="IPR010852">
    <property type="entry name" value="ABATE"/>
</dbReference>
<feature type="domain" description="Zinc finger CGNR" evidence="1">
    <location>
        <begin position="158"/>
        <end position="200"/>
    </location>
</feature>
<dbReference type="RefSeq" id="WP_311656208.1">
    <property type="nucleotide sequence ID" value="NZ_JAVREX010000004.1"/>
</dbReference>
<reference evidence="3" key="1">
    <citation type="submission" date="2023-07" db="EMBL/GenBank/DDBJ databases">
        <title>30 novel species of actinomycetes from the DSMZ collection.</title>
        <authorList>
            <person name="Nouioui I."/>
        </authorList>
    </citation>
    <scope>NUCLEOTIDE SEQUENCE [LARGE SCALE GENOMIC DNA]</scope>
    <source>
        <strain evidence="3">DSM 41770</strain>
    </source>
</reference>
<keyword evidence="3" id="KW-1185">Reference proteome</keyword>
<dbReference type="Proteomes" id="UP001183777">
    <property type="component" value="Unassembled WGS sequence"/>
</dbReference>
<organism evidence="2 3">
    <name type="scientific">Streptomyces salyersiae</name>
    <dbReference type="NCBI Taxonomy" id="3075530"/>
    <lineage>
        <taxon>Bacteria</taxon>
        <taxon>Bacillati</taxon>
        <taxon>Actinomycetota</taxon>
        <taxon>Actinomycetes</taxon>
        <taxon>Kitasatosporales</taxon>
        <taxon>Streptomycetaceae</taxon>
        <taxon>Streptomyces</taxon>
    </lineage>
</organism>
<evidence type="ECO:0000313" key="3">
    <source>
        <dbReference type="Proteomes" id="UP001183777"/>
    </source>
</evidence>
<dbReference type="Pfam" id="PF07336">
    <property type="entry name" value="ABATE"/>
    <property type="match status" value="1"/>
</dbReference>
<dbReference type="InterPro" id="IPR023286">
    <property type="entry name" value="ABATE_dom_sf"/>
</dbReference>
<evidence type="ECO:0000259" key="1">
    <source>
        <dbReference type="Pfam" id="PF11706"/>
    </source>
</evidence>
<protein>
    <submittedName>
        <fullName evidence="2">ABATE domain-containing protein</fullName>
    </submittedName>
</protein>
<name>A0ABU2RI29_9ACTN</name>
<comment type="caution">
    <text evidence="2">The sequence shown here is derived from an EMBL/GenBank/DDBJ whole genome shotgun (WGS) entry which is preliminary data.</text>
</comment>
<evidence type="ECO:0000313" key="2">
    <source>
        <dbReference type="EMBL" id="MDT0428271.1"/>
    </source>
</evidence>
<dbReference type="PANTHER" id="PTHR35525:SF3">
    <property type="entry name" value="BLL6575 PROTEIN"/>
    <property type="match status" value="1"/>
</dbReference>
<dbReference type="EMBL" id="JAVREX010000004">
    <property type="protein sequence ID" value="MDT0428271.1"/>
    <property type="molecule type" value="Genomic_DNA"/>
</dbReference>
<dbReference type="Pfam" id="PF11706">
    <property type="entry name" value="zf-CGNR"/>
    <property type="match status" value="1"/>
</dbReference>
<dbReference type="Gene3D" id="1.10.3300.10">
    <property type="entry name" value="Jann2411-like domain"/>
    <property type="match status" value="1"/>
</dbReference>
<accession>A0ABU2RI29</accession>
<sequence length="215" mass="23345">MTERATETPEPGMVLRTPRGRLFRFDPGALCLELLLTSDPGGLPWTYETLREPADLVRWAAESRLPDGLPLVVGDEELERARVLRGALWRMTRARARGEELAPADTQVVNEAAAAPPLVAAVTPSGERVWAPAATGSALLSTVARDAVELFTGPNAHRVRECEAVECALHFVDTSRPGRRRWCAMGRCGNRHKVRAHRARTALPGDGAGRAEGEA</sequence>
<gene>
    <name evidence="2" type="ORF">RM649_11520</name>
</gene>
<dbReference type="SUPFAM" id="SSF160904">
    <property type="entry name" value="Jann2411-like"/>
    <property type="match status" value="1"/>
</dbReference>
<dbReference type="InterPro" id="IPR021005">
    <property type="entry name" value="Znf_CGNR"/>
</dbReference>
<proteinExistence type="predicted"/>
<dbReference type="PANTHER" id="PTHR35525">
    <property type="entry name" value="BLL6575 PROTEIN"/>
    <property type="match status" value="1"/>
</dbReference>